<keyword evidence="1" id="KW-0812">Transmembrane</keyword>
<keyword evidence="3" id="KW-1185">Reference proteome</keyword>
<proteinExistence type="predicted"/>
<dbReference type="Proteomes" id="UP000399805">
    <property type="component" value="Unassembled WGS sequence"/>
</dbReference>
<feature type="transmembrane region" description="Helical" evidence="1">
    <location>
        <begin position="34"/>
        <end position="52"/>
    </location>
</feature>
<keyword evidence="1" id="KW-0472">Membrane</keyword>
<evidence type="ECO:0000313" key="3">
    <source>
        <dbReference type="Proteomes" id="UP000399805"/>
    </source>
</evidence>
<dbReference type="EMBL" id="CABVGP010000002">
    <property type="protein sequence ID" value="VVJ20805.1"/>
    <property type="molecule type" value="Genomic_DNA"/>
</dbReference>
<accession>A0A6I8LYS3</accession>
<evidence type="ECO:0000256" key="1">
    <source>
        <dbReference type="SAM" id="Phobius"/>
    </source>
</evidence>
<gene>
    <name evidence="2" type="ORF">AA23TX_05826</name>
</gene>
<dbReference type="AlphaFoldDB" id="A0A6I8LYS3"/>
<sequence length="71" mass="7344">MAKEQGGRPFVSLVMGLILVAGGVAIIINAGEHTIGVIGGGVTIVVGLLFFVRSATSRKTTAAGRRRFFIS</sequence>
<keyword evidence="1" id="KW-1133">Transmembrane helix</keyword>
<organism evidence="2 3">
    <name type="scientific">Amycolatopsis camponoti</name>
    <dbReference type="NCBI Taxonomy" id="2606593"/>
    <lineage>
        <taxon>Bacteria</taxon>
        <taxon>Bacillati</taxon>
        <taxon>Actinomycetota</taxon>
        <taxon>Actinomycetes</taxon>
        <taxon>Pseudonocardiales</taxon>
        <taxon>Pseudonocardiaceae</taxon>
        <taxon>Amycolatopsis</taxon>
    </lineage>
</organism>
<name>A0A6I8LYS3_9PSEU</name>
<evidence type="ECO:0000313" key="2">
    <source>
        <dbReference type="EMBL" id="VVJ20805.1"/>
    </source>
</evidence>
<feature type="transmembrane region" description="Helical" evidence="1">
    <location>
        <begin position="9"/>
        <end position="28"/>
    </location>
</feature>
<reference evidence="2 3" key="1">
    <citation type="submission" date="2019-09" db="EMBL/GenBank/DDBJ databases">
        <authorList>
            <person name="Leyn A S."/>
        </authorList>
    </citation>
    <scope>NUCLEOTIDE SEQUENCE [LARGE SCALE GENOMIC DNA]</scope>
    <source>
        <strain evidence="2">AA231_1</strain>
    </source>
</reference>
<protein>
    <submittedName>
        <fullName evidence="2">Uncharacterized protein</fullName>
    </submittedName>
</protein>
<dbReference type="RefSeq" id="WP_155545855.1">
    <property type="nucleotide sequence ID" value="NZ_CABVGP010000002.1"/>
</dbReference>